<proteinExistence type="inferred from homology"/>
<evidence type="ECO:0000256" key="4">
    <source>
        <dbReference type="ARBA" id="ARBA00022898"/>
    </source>
</evidence>
<evidence type="ECO:0000256" key="5">
    <source>
        <dbReference type="ARBA" id="ARBA00023239"/>
    </source>
</evidence>
<name>A0A919B850_9ACTN</name>
<dbReference type="SUPFAM" id="SSF53686">
    <property type="entry name" value="Tryptophan synthase beta subunit-like PLP-dependent enzymes"/>
    <property type="match status" value="1"/>
</dbReference>
<comment type="function">
    <text evidence="6">A cysteine desulfhydrase that generates hydrogen sulfide, H(2)S. The H(2)S produced by this enzyme stimulates respiration in M.tuberculosis, mediated primarily via cytochrome bd with a lesser contribution from cytochrome bc1/aa3. H(2)S modulates the balance between respiration and glycolysis, and also contributes to redox homeostasis. Probably eliminates toxic levels of Cys (which can induce oxidative stress).</text>
</comment>
<sequence length="380" mass="41943">MNGTPQPADGPARPPARTEDTDRSDPGYRAWLKEAVRKVQADANRSADTHLLRFPLPEHWGVDLYLKDESTHPTGSLKHRLARSLFLYGLCNGWIRPGRPVVEASSGSTAVSEAYFAQLIGVPFIAVMPRTTSPEKCRLIEFHGGRCHFVDDPRTMYDAAAALAERTGGHYVDQFTYAERATDWRGNNNIAESVFQQLRRERHPVPAWIVATAGTGGTSATIGRYARYLQYDTRLCVADPENSCFFAGWRDHDPTATSDRPSRIEGIGRPRMEPSFLPGVVDRMMKVPDAATVAAVRILERAIGRKAGGSTGTGLWSALRIVGEMLAAGTPGSVVTLICDGGDRYLDRYYSDAWLAREGLDIQPHTLALDTFLATGRWPW</sequence>
<comment type="cofactor">
    <cofactor evidence="1 7">
        <name>pyridoxal 5'-phosphate</name>
        <dbReference type="ChEBI" id="CHEBI:597326"/>
    </cofactor>
</comment>
<evidence type="ECO:0000313" key="10">
    <source>
        <dbReference type="EMBL" id="GHF70063.1"/>
    </source>
</evidence>
<evidence type="ECO:0000256" key="7">
    <source>
        <dbReference type="HAMAP-Rule" id="MF_00868"/>
    </source>
</evidence>
<feature type="region of interest" description="Disordered" evidence="8">
    <location>
        <begin position="1"/>
        <end position="27"/>
    </location>
</feature>
<evidence type="ECO:0000259" key="9">
    <source>
        <dbReference type="Pfam" id="PF00291"/>
    </source>
</evidence>
<dbReference type="Proteomes" id="UP000638313">
    <property type="component" value="Unassembled WGS sequence"/>
</dbReference>
<dbReference type="InterPro" id="IPR001926">
    <property type="entry name" value="TrpB-like_PALP"/>
</dbReference>
<evidence type="ECO:0000256" key="6">
    <source>
        <dbReference type="ARBA" id="ARBA00055251"/>
    </source>
</evidence>
<evidence type="ECO:0000256" key="8">
    <source>
        <dbReference type="SAM" id="MobiDB-lite"/>
    </source>
</evidence>
<dbReference type="Gene3D" id="3.40.50.1100">
    <property type="match status" value="2"/>
</dbReference>
<organism evidence="10 11">
    <name type="scientific">Streptomyces mashuensis</name>
    <dbReference type="NCBI Taxonomy" id="33904"/>
    <lineage>
        <taxon>Bacteria</taxon>
        <taxon>Bacillati</taxon>
        <taxon>Actinomycetota</taxon>
        <taxon>Actinomycetes</taxon>
        <taxon>Kitasatosporales</taxon>
        <taxon>Streptomycetaceae</taxon>
        <taxon>Streptomyces</taxon>
    </lineage>
</organism>
<dbReference type="GO" id="GO:0016829">
    <property type="term" value="F:lyase activity"/>
    <property type="evidence" value="ECO:0007669"/>
    <property type="project" value="UniProtKB-KW"/>
</dbReference>
<dbReference type="InterPro" id="IPR036052">
    <property type="entry name" value="TrpB-like_PALP_sf"/>
</dbReference>
<evidence type="ECO:0000313" key="11">
    <source>
        <dbReference type="Proteomes" id="UP000638313"/>
    </source>
</evidence>
<comment type="function">
    <text evidence="7">A cysteine desulfhydrase that generates hydrogen sulfide, H(2)S. The H(2)S produced by this enzyme modulates the balance between respiration and glycolysis, and contributes to redox homeostasis. Probably eliminates toxic levels of Cys (which can induce oxidative stress).</text>
</comment>
<dbReference type="GO" id="GO:0019450">
    <property type="term" value="P:L-cysteine catabolic process to pyruvate"/>
    <property type="evidence" value="ECO:0007669"/>
    <property type="project" value="UniProtKB-UniRule"/>
</dbReference>
<comment type="caution">
    <text evidence="10">The sequence shown here is derived from an EMBL/GenBank/DDBJ whole genome shotgun (WGS) entry which is preliminary data.</text>
</comment>
<gene>
    <name evidence="7" type="primary">cds1</name>
    <name evidence="10" type="ORF">GCM10010218_59250</name>
</gene>
<dbReference type="PANTHER" id="PTHR10314">
    <property type="entry name" value="CYSTATHIONINE BETA-SYNTHASE"/>
    <property type="match status" value="1"/>
</dbReference>
<reference evidence="10" key="1">
    <citation type="journal article" date="2014" name="Int. J. Syst. Evol. Microbiol.">
        <title>Complete genome sequence of Corynebacterium casei LMG S-19264T (=DSM 44701T), isolated from a smear-ripened cheese.</title>
        <authorList>
            <consortium name="US DOE Joint Genome Institute (JGI-PGF)"/>
            <person name="Walter F."/>
            <person name="Albersmeier A."/>
            <person name="Kalinowski J."/>
            <person name="Ruckert C."/>
        </authorList>
    </citation>
    <scope>NUCLEOTIDE SEQUENCE</scope>
    <source>
        <strain evidence="10">JCM 4059</strain>
    </source>
</reference>
<comment type="subcellular location">
    <subcellularLocation>
        <location evidence="2">Cytoplasm</location>
    </subcellularLocation>
</comment>
<feature type="domain" description="Tryptophan synthase beta chain-like PALP" evidence="9">
    <location>
        <begin position="49"/>
        <end position="340"/>
    </location>
</feature>
<comment type="catalytic activity">
    <reaction evidence="7">
        <text>L-cysteine + H2O = hydrogen sulfide + pyruvate + NH4(+) + H(+)</text>
        <dbReference type="Rhea" id="RHEA:24931"/>
        <dbReference type="ChEBI" id="CHEBI:15361"/>
        <dbReference type="ChEBI" id="CHEBI:15377"/>
        <dbReference type="ChEBI" id="CHEBI:15378"/>
        <dbReference type="ChEBI" id="CHEBI:28938"/>
        <dbReference type="ChEBI" id="CHEBI:29919"/>
        <dbReference type="ChEBI" id="CHEBI:35235"/>
        <dbReference type="EC" id="4.4.1.1"/>
    </reaction>
</comment>
<dbReference type="EC" id="4.4.1.1" evidence="7"/>
<comment type="similarity">
    <text evidence="7">Belongs to the cysteine synthase/cystathionine beta-synthase family. Cds1 subfamily.</text>
</comment>
<keyword evidence="5 7" id="KW-0456">Lyase</keyword>
<feature type="modified residue" description="N6-(pyridoxal phosphate)lysine" evidence="7">
    <location>
        <position position="78"/>
    </location>
</feature>
<dbReference type="FunFam" id="3.40.50.1100:FF:000015">
    <property type="entry name" value="Cysteine synthase B"/>
    <property type="match status" value="1"/>
</dbReference>
<keyword evidence="11" id="KW-1185">Reference proteome</keyword>
<reference evidence="10" key="2">
    <citation type="submission" date="2020-09" db="EMBL/GenBank/DDBJ databases">
        <authorList>
            <person name="Sun Q."/>
            <person name="Ohkuma M."/>
        </authorList>
    </citation>
    <scope>NUCLEOTIDE SEQUENCE</scope>
    <source>
        <strain evidence="10">JCM 4059</strain>
    </source>
</reference>
<dbReference type="InterPro" id="IPR050214">
    <property type="entry name" value="Cys_Synth/Cystath_Beta-Synth"/>
</dbReference>
<evidence type="ECO:0000256" key="3">
    <source>
        <dbReference type="ARBA" id="ARBA00022490"/>
    </source>
</evidence>
<dbReference type="InterPro" id="IPR047586">
    <property type="entry name" value="Cds1"/>
</dbReference>
<dbReference type="Pfam" id="PF00291">
    <property type="entry name" value="PALP"/>
    <property type="match status" value="1"/>
</dbReference>
<dbReference type="HAMAP" id="MF_00868">
    <property type="entry name" value="Cds1"/>
    <property type="match status" value="1"/>
</dbReference>
<evidence type="ECO:0000256" key="2">
    <source>
        <dbReference type="ARBA" id="ARBA00004496"/>
    </source>
</evidence>
<protein>
    <recommendedName>
        <fullName evidence="7">L-cysteine desulfhydrase Cds1</fullName>
        <ecNumber evidence="7">4.4.1.1</ecNumber>
    </recommendedName>
</protein>
<keyword evidence="4 7" id="KW-0663">Pyridoxal phosphate</keyword>
<dbReference type="RefSeq" id="WP_229891675.1">
    <property type="nucleotide sequence ID" value="NZ_BNBD01000019.1"/>
</dbReference>
<accession>A0A919B850</accession>
<dbReference type="GO" id="GO:0030170">
    <property type="term" value="F:pyridoxal phosphate binding"/>
    <property type="evidence" value="ECO:0007669"/>
    <property type="project" value="UniProtKB-UniRule"/>
</dbReference>
<dbReference type="AlphaFoldDB" id="A0A919B850"/>
<feature type="compositionally biased region" description="Basic and acidic residues" evidence="8">
    <location>
        <begin position="16"/>
        <end position="27"/>
    </location>
</feature>
<dbReference type="EMBL" id="BNBD01000019">
    <property type="protein sequence ID" value="GHF70063.1"/>
    <property type="molecule type" value="Genomic_DNA"/>
</dbReference>
<dbReference type="GO" id="GO:0005737">
    <property type="term" value="C:cytoplasm"/>
    <property type="evidence" value="ECO:0007669"/>
    <property type="project" value="UniProtKB-SubCell"/>
</dbReference>
<keyword evidence="3 7" id="KW-0963">Cytoplasm</keyword>
<evidence type="ECO:0000256" key="1">
    <source>
        <dbReference type="ARBA" id="ARBA00001933"/>
    </source>
</evidence>